<proteinExistence type="predicted"/>
<evidence type="ECO:0000313" key="2">
    <source>
        <dbReference type="Proteomes" id="UP000784294"/>
    </source>
</evidence>
<dbReference type="OrthoDB" id="26525at2759"/>
<sequence length="69" mass="7624">MESMIKLVSPGRTPIQVKLLMNKADINGNCTFVRLPCLAVARQGCEALRSYSLTQNWNLFNDVAQASPV</sequence>
<dbReference type="AlphaFoldDB" id="A0A3S5FEB7"/>
<gene>
    <name evidence="1" type="ORF">PXEA_LOCUS17762</name>
</gene>
<comment type="caution">
    <text evidence="1">The sequence shown here is derived from an EMBL/GenBank/DDBJ whole genome shotgun (WGS) entry which is preliminary data.</text>
</comment>
<organism evidence="1 2">
    <name type="scientific">Protopolystoma xenopodis</name>
    <dbReference type="NCBI Taxonomy" id="117903"/>
    <lineage>
        <taxon>Eukaryota</taxon>
        <taxon>Metazoa</taxon>
        <taxon>Spiralia</taxon>
        <taxon>Lophotrochozoa</taxon>
        <taxon>Platyhelminthes</taxon>
        <taxon>Monogenea</taxon>
        <taxon>Polyopisthocotylea</taxon>
        <taxon>Polystomatidea</taxon>
        <taxon>Polystomatidae</taxon>
        <taxon>Protopolystoma</taxon>
    </lineage>
</organism>
<accession>A0A3S5FEB7</accession>
<evidence type="ECO:0000313" key="1">
    <source>
        <dbReference type="EMBL" id="VEL24322.1"/>
    </source>
</evidence>
<protein>
    <submittedName>
        <fullName evidence="1">Uncharacterized protein</fullName>
    </submittedName>
</protein>
<dbReference type="EMBL" id="CAAALY010067122">
    <property type="protein sequence ID" value="VEL24322.1"/>
    <property type="molecule type" value="Genomic_DNA"/>
</dbReference>
<dbReference type="Proteomes" id="UP000784294">
    <property type="component" value="Unassembled WGS sequence"/>
</dbReference>
<name>A0A3S5FEB7_9PLAT</name>
<keyword evidence="2" id="KW-1185">Reference proteome</keyword>
<reference evidence="1" key="1">
    <citation type="submission" date="2018-11" db="EMBL/GenBank/DDBJ databases">
        <authorList>
            <consortium name="Pathogen Informatics"/>
        </authorList>
    </citation>
    <scope>NUCLEOTIDE SEQUENCE</scope>
</reference>